<dbReference type="CDD" id="cd05930">
    <property type="entry name" value="A_NRPS"/>
    <property type="match status" value="1"/>
</dbReference>
<comment type="caution">
    <text evidence="3">The sequence shown here is derived from an EMBL/GenBank/DDBJ whole genome shotgun (WGS) entry which is preliminary data.</text>
</comment>
<dbReference type="SUPFAM" id="SSF47336">
    <property type="entry name" value="ACP-like"/>
    <property type="match status" value="1"/>
</dbReference>
<dbReference type="InterPro" id="IPR023213">
    <property type="entry name" value="CAT-like_dom_sf"/>
</dbReference>
<dbReference type="PANTHER" id="PTHR45527">
    <property type="entry name" value="NONRIBOSOMAL PEPTIDE SYNTHETASE"/>
    <property type="match status" value="1"/>
</dbReference>
<dbReference type="RefSeq" id="WP_075131385.1">
    <property type="nucleotide sequence ID" value="NZ_MSIF01000001.1"/>
</dbReference>
<dbReference type="Gene3D" id="3.30.300.30">
    <property type="match status" value="1"/>
</dbReference>
<organism evidence="3 4">
    <name type="scientific">Actinophytocola xinjiangensis</name>
    <dbReference type="NCBI Taxonomy" id="485602"/>
    <lineage>
        <taxon>Bacteria</taxon>
        <taxon>Bacillati</taxon>
        <taxon>Actinomycetota</taxon>
        <taxon>Actinomycetes</taxon>
        <taxon>Pseudonocardiales</taxon>
        <taxon>Pseudonocardiaceae</taxon>
    </lineage>
</organism>
<dbReference type="OrthoDB" id="3671989at2"/>
<name>A0A7Z1B1V0_9PSEU</name>
<dbReference type="InterPro" id="IPR042099">
    <property type="entry name" value="ANL_N_sf"/>
</dbReference>
<dbReference type="Pfam" id="PF00501">
    <property type="entry name" value="AMP-binding"/>
    <property type="match status" value="1"/>
</dbReference>
<dbReference type="InterPro" id="IPR001242">
    <property type="entry name" value="Condensation_dom"/>
</dbReference>
<gene>
    <name evidence="3" type="ORF">BLA60_04785</name>
</gene>
<dbReference type="InterPro" id="IPR036736">
    <property type="entry name" value="ACP-like_sf"/>
</dbReference>
<sequence length="1012" mass="107325">MTAGPLTSKERGQWFLHQVAGRTGIGNLAVSYRFPDRLRWWPAQEALRLLGARHAALRQTFVSVGGTPTRRVAAPDAFEIPLDIVGAGTDSVPAFDELVAGLTERPFDLAAGPLVRATHVRLPGGSALVVVAHHIVVDWLSLGILAEDFTRDYTRLAGGDGAELPAVVPSFHEPRPDAASVRDCVENLAGADSAGMSLDGARPVSGSPRFSCGMAAVRLTDRGPLAGLRGEMRVSDSVVMLAASAALLHRHGAGADLVLGVPVNVRPATAVRAVGFHVSTVPVRVRFGPGTTFRDLVAQARAAMRDILAGRVVSFEDVLEHAGHRSADWRAPLFRHVVNLLPVARGTPSDGGGVRVHRIGCRTDLELTAELGTTEVTLRGWFGSEIHDHDEIQAMLRRFAPLVAAAHATPDRPVADLDITSPEDRRLLDDVNATATAVDEATLLDRIHAAARTWPDHTAIVHGTTTWSYRHLLAGAERVARQLERLGVTPGRRVGVVGHRGAELAAAVLGVWSVGAAYVPVDPTLPAALAQAYLDGAAGLLVPAGAAPEVAVPVVVDVAELLARPPDTAPGRPRGARAEEPAVVIHTSGTTGRPKGVVVGHRAMVNVVGDLAARLAVGPSDRVLWSTTFGFDVSALELLMPLVSGATVVVADDEVRRRPSALLDLVTQRRVGVVQATPTLWRELAPVAAGRLTGVRAISGGEPLTAALAEQILATGCAVFNAYGPTEATIWSTLATVTAPVSEPVTIGRPIANTIVEIRDEAGRRCPPGVVGELWIGGTGLAEGYLDQPELTGLRFVGEGTARRYRTGDLARWRADGSLVLHGRADRQVKLRGHRIELGSVEAVIERHAGVAAAAVCLTEGPHGDDLLAAFVRPAREDDPGDLVDAVWRHARDRLPPHEVPNRIVPVADFPLTRNGKVDHLGLAGLLPTTPVTEPPPADPLVRELIELWRGLLGLPGLGADANFFLNGGHSLRAAELLREIDRLGHRVDHETLFAAPTPALLGKRLRERTED</sequence>
<dbReference type="SUPFAM" id="SSF56801">
    <property type="entry name" value="Acetyl-CoA synthetase-like"/>
    <property type="match status" value="1"/>
</dbReference>
<dbReference type="InterPro" id="IPR020845">
    <property type="entry name" value="AMP-binding_CS"/>
</dbReference>
<dbReference type="Pfam" id="PF13193">
    <property type="entry name" value="AMP-binding_C"/>
    <property type="match status" value="1"/>
</dbReference>
<keyword evidence="4" id="KW-1185">Reference proteome</keyword>
<dbReference type="GO" id="GO:0003824">
    <property type="term" value="F:catalytic activity"/>
    <property type="evidence" value="ECO:0007669"/>
    <property type="project" value="InterPro"/>
</dbReference>
<dbReference type="PANTHER" id="PTHR45527:SF1">
    <property type="entry name" value="FATTY ACID SYNTHASE"/>
    <property type="match status" value="1"/>
</dbReference>
<dbReference type="InterPro" id="IPR025110">
    <property type="entry name" value="AMP-bd_C"/>
</dbReference>
<dbReference type="Gene3D" id="3.40.50.12780">
    <property type="entry name" value="N-terminal domain of ligase-like"/>
    <property type="match status" value="1"/>
</dbReference>
<dbReference type="InterPro" id="IPR010071">
    <property type="entry name" value="AA_adenyl_dom"/>
</dbReference>
<dbReference type="InterPro" id="IPR000873">
    <property type="entry name" value="AMP-dep_synth/lig_dom"/>
</dbReference>
<dbReference type="GO" id="GO:0008610">
    <property type="term" value="P:lipid biosynthetic process"/>
    <property type="evidence" value="ECO:0007669"/>
    <property type="project" value="UniProtKB-ARBA"/>
</dbReference>
<evidence type="ECO:0000256" key="1">
    <source>
        <dbReference type="ARBA" id="ARBA00001957"/>
    </source>
</evidence>
<dbReference type="GO" id="GO:0031177">
    <property type="term" value="F:phosphopantetheine binding"/>
    <property type="evidence" value="ECO:0007669"/>
    <property type="project" value="TreeGrafter"/>
</dbReference>
<feature type="domain" description="Carrier" evidence="2">
    <location>
        <begin position="936"/>
        <end position="1010"/>
    </location>
</feature>
<proteinExistence type="predicted"/>
<dbReference type="NCBIfam" id="TIGR01733">
    <property type="entry name" value="AA-adenyl-dom"/>
    <property type="match status" value="1"/>
</dbReference>
<dbReference type="PROSITE" id="PS00455">
    <property type="entry name" value="AMP_BINDING"/>
    <property type="match status" value="1"/>
</dbReference>
<dbReference type="Gene3D" id="3.40.50.1820">
    <property type="entry name" value="alpha/beta hydrolase"/>
    <property type="match status" value="1"/>
</dbReference>
<dbReference type="Pfam" id="PF00550">
    <property type="entry name" value="PP-binding"/>
    <property type="match status" value="1"/>
</dbReference>
<dbReference type="GO" id="GO:0044550">
    <property type="term" value="P:secondary metabolite biosynthetic process"/>
    <property type="evidence" value="ECO:0007669"/>
    <property type="project" value="TreeGrafter"/>
</dbReference>
<dbReference type="GO" id="GO:0043041">
    <property type="term" value="P:amino acid activation for nonribosomal peptide biosynthetic process"/>
    <property type="evidence" value="ECO:0007669"/>
    <property type="project" value="TreeGrafter"/>
</dbReference>
<dbReference type="Pfam" id="PF00668">
    <property type="entry name" value="Condensation"/>
    <property type="match status" value="2"/>
</dbReference>
<protein>
    <recommendedName>
        <fullName evidence="2">Carrier domain-containing protein</fullName>
    </recommendedName>
</protein>
<evidence type="ECO:0000313" key="4">
    <source>
        <dbReference type="Proteomes" id="UP000185696"/>
    </source>
</evidence>
<dbReference type="InterPro" id="IPR045851">
    <property type="entry name" value="AMP-bd_C_sf"/>
</dbReference>
<dbReference type="Gene3D" id="3.30.559.30">
    <property type="entry name" value="Nonribosomal peptide synthetase, condensation domain"/>
    <property type="match status" value="1"/>
</dbReference>
<dbReference type="InterPro" id="IPR009081">
    <property type="entry name" value="PP-bd_ACP"/>
</dbReference>
<reference evidence="3 4" key="1">
    <citation type="submission" date="2016-12" db="EMBL/GenBank/DDBJ databases">
        <title>The draft genome sequence of Actinophytocola xinjiangensis.</title>
        <authorList>
            <person name="Wang W."/>
            <person name="Yuan L."/>
        </authorList>
    </citation>
    <scope>NUCLEOTIDE SEQUENCE [LARGE SCALE GENOMIC DNA]</scope>
    <source>
        <strain evidence="3 4">CGMCC 4.4663</strain>
    </source>
</reference>
<dbReference type="EMBL" id="MSIF01000001">
    <property type="protein sequence ID" value="OLF14437.1"/>
    <property type="molecule type" value="Genomic_DNA"/>
</dbReference>
<dbReference type="InterPro" id="IPR029058">
    <property type="entry name" value="AB_hydrolase_fold"/>
</dbReference>
<accession>A0A7Z1B1V0</accession>
<dbReference type="SUPFAM" id="SSF52777">
    <property type="entry name" value="CoA-dependent acyltransferases"/>
    <property type="match status" value="2"/>
</dbReference>
<dbReference type="Proteomes" id="UP000185696">
    <property type="component" value="Unassembled WGS sequence"/>
</dbReference>
<dbReference type="Gene3D" id="3.30.559.10">
    <property type="entry name" value="Chloramphenicol acetyltransferase-like domain"/>
    <property type="match status" value="1"/>
</dbReference>
<evidence type="ECO:0000313" key="3">
    <source>
        <dbReference type="EMBL" id="OLF14437.1"/>
    </source>
</evidence>
<comment type="cofactor">
    <cofactor evidence="1">
        <name>pantetheine 4'-phosphate</name>
        <dbReference type="ChEBI" id="CHEBI:47942"/>
    </cofactor>
</comment>
<dbReference type="AlphaFoldDB" id="A0A7Z1B1V0"/>
<evidence type="ECO:0000259" key="2">
    <source>
        <dbReference type="PROSITE" id="PS50075"/>
    </source>
</evidence>
<dbReference type="PROSITE" id="PS50075">
    <property type="entry name" value="CARRIER"/>
    <property type="match status" value="1"/>
</dbReference>
<dbReference type="GO" id="GO:0005737">
    <property type="term" value="C:cytoplasm"/>
    <property type="evidence" value="ECO:0007669"/>
    <property type="project" value="TreeGrafter"/>
</dbReference>